<protein>
    <submittedName>
        <fullName evidence="3">3-Oxoacyl-(Acyl-carrier-protein (ACP)) synthase III domain protein</fullName>
    </submittedName>
</protein>
<proteinExistence type="predicted"/>
<accession>B4CXM9</accession>
<dbReference type="SUPFAM" id="SSF53901">
    <property type="entry name" value="Thiolase-like"/>
    <property type="match status" value="1"/>
</dbReference>
<organism evidence="3 4">
    <name type="scientific">Chthoniobacter flavus Ellin428</name>
    <dbReference type="NCBI Taxonomy" id="497964"/>
    <lineage>
        <taxon>Bacteria</taxon>
        <taxon>Pseudomonadati</taxon>
        <taxon>Verrucomicrobiota</taxon>
        <taxon>Spartobacteria</taxon>
        <taxon>Chthoniobacterales</taxon>
        <taxon>Chthoniobacteraceae</taxon>
        <taxon>Chthoniobacter</taxon>
    </lineage>
</organism>
<dbReference type="AlphaFoldDB" id="B4CXM9"/>
<dbReference type="STRING" id="497964.CfE428DRAFT_1320"/>
<dbReference type="Gene3D" id="3.40.47.10">
    <property type="match status" value="1"/>
</dbReference>
<dbReference type="Proteomes" id="UP000005824">
    <property type="component" value="Unassembled WGS sequence"/>
</dbReference>
<keyword evidence="1" id="KW-0808">Transferase</keyword>
<dbReference type="EMBL" id="ABVL01000003">
    <property type="protein sequence ID" value="EDY21027.1"/>
    <property type="molecule type" value="Genomic_DNA"/>
</dbReference>
<evidence type="ECO:0000313" key="3">
    <source>
        <dbReference type="EMBL" id="EDY21027.1"/>
    </source>
</evidence>
<dbReference type="InterPro" id="IPR013747">
    <property type="entry name" value="ACP_syn_III_C"/>
</dbReference>
<dbReference type="RefSeq" id="WP_006978646.1">
    <property type="nucleotide sequence ID" value="NZ_ABVL01000003.1"/>
</dbReference>
<sequence length="311" mass="33516">MQIIAITYALGSEQIPVEKLGLQAALPPAAIAQMLDNGLQTVPVWPGEKRPLALQSFIASFGREQCEALHSLKAVIVAKTHLGAHTLRAEDARDWFSSREGHPALAMEVTGQPCAILHSGVELARRLLARSNGEEPSCVLLVGCDVAENAAERCYFGSAMGDACVAMLLSMRAGGPAILGSHVETNIVAPLGEQSDPNEIARFRQHNVFWIREAIFRGLAKADRSLDTHCIILPHTPNRHIVEAIRQSLALPHDRIISEFMATTGHCCSNDSFITFARLVAQGRLQKYSTAVLVNGGFGGTRGVTVIEPSS</sequence>
<dbReference type="eggNOG" id="COG0332">
    <property type="taxonomic scope" value="Bacteria"/>
</dbReference>
<dbReference type="Pfam" id="PF08541">
    <property type="entry name" value="ACP_syn_III_C"/>
    <property type="match status" value="1"/>
</dbReference>
<evidence type="ECO:0000313" key="4">
    <source>
        <dbReference type="Proteomes" id="UP000005824"/>
    </source>
</evidence>
<evidence type="ECO:0000259" key="2">
    <source>
        <dbReference type="Pfam" id="PF08541"/>
    </source>
</evidence>
<evidence type="ECO:0000256" key="1">
    <source>
        <dbReference type="ARBA" id="ARBA00022679"/>
    </source>
</evidence>
<dbReference type="InParanoid" id="B4CXM9"/>
<name>B4CXM9_9BACT</name>
<dbReference type="GO" id="GO:0016746">
    <property type="term" value="F:acyltransferase activity"/>
    <property type="evidence" value="ECO:0007669"/>
    <property type="project" value="InterPro"/>
</dbReference>
<gene>
    <name evidence="3" type="ORF">CfE428DRAFT_1320</name>
</gene>
<feature type="domain" description="Beta-ketoacyl-[acyl-carrier-protein] synthase III C-terminal" evidence="2">
    <location>
        <begin position="227"/>
        <end position="307"/>
    </location>
</feature>
<keyword evidence="4" id="KW-1185">Reference proteome</keyword>
<dbReference type="InterPro" id="IPR016039">
    <property type="entry name" value="Thiolase-like"/>
</dbReference>
<reference evidence="3 4" key="1">
    <citation type="journal article" date="2011" name="J. Bacteriol.">
        <title>Genome sequence of Chthoniobacter flavus Ellin428, an aerobic heterotrophic soil bacterium.</title>
        <authorList>
            <person name="Kant R."/>
            <person name="van Passel M.W."/>
            <person name="Palva A."/>
            <person name="Lucas S."/>
            <person name="Lapidus A."/>
            <person name="Glavina Del Rio T."/>
            <person name="Dalin E."/>
            <person name="Tice H."/>
            <person name="Bruce D."/>
            <person name="Goodwin L."/>
            <person name="Pitluck S."/>
            <person name="Larimer F.W."/>
            <person name="Land M.L."/>
            <person name="Hauser L."/>
            <person name="Sangwan P."/>
            <person name="de Vos W.M."/>
            <person name="Janssen P.H."/>
            <person name="Smidt H."/>
        </authorList>
    </citation>
    <scope>NUCLEOTIDE SEQUENCE [LARGE SCALE GENOMIC DNA]</scope>
    <source>
        <strain evidence="3 4">Ellin428</strain>
    </source>
</reference>
<comment type="caution">
    <text evidence="3">The sequence shown here is derived from an EMBL/GenBank/DDBJ whole genome shotgun (WGS) entry which is preliminary data.</text>
</comment>